<feature type="domain" description="DUF6575" evidence="1">
    <location>
        <begin position="23"/>
        <end position="184"/>
    </location>
</feature>
<sequence>MSHTQPSAKSQMSHSNYLKSLISDLTPIEIFDYYDGPKFYSCRDKAGQLFLVYWIDETTESTAWLYLRISQERYNSLKSGNLAIARALAQPEEGLAFVVTSMSTDFQVQEVSVEEISIEWLPPETDFLEIPTQALPEKMASAQEIASRTNRQVIDIAFDKLSNAYEMGAGKLGQLLHSLQNVIYALACDEKMDVRRVPEEIKYKSEVLVTGLFASSFGVRLQSKGGDIFGTDETARAVESLVKLIATLEVPESVPKELHRFNVLARSRFKHFLRVIVDSQVSIKTEWGTPNGRGLNSTASFHEILQALNMLEETDDATKTTVNRNAELVGVDVESDFFAIKVENNEIIKGRLSKPVSNRHFDVPSRIIATLEESCIIDPLTDREKWSYTLIDFKRADGKV</sequence>
<proteinExistence type="predicted"/>
<evidence type="ECO:0000313" key="2">
    <source>
        <dbReference type="EMBL" id="MFC7420186.1"/>
    </source>
</evidence>
<dbReference type="Proteomes" id="UP001596473">
    <property type="component" value="Unassembled WGS sequence"/>
</dbReference>
<accession>A0ABW2QXH5</accession>
<dbReference type="InterPro" id="IPR046482">
    <property type="entry name" value="DUF6575"/>
</dbReference>
<name>A0ABW2QXH5_9NEIS</name>
<gene>
    <name evidence="2" type="ORF">ACFQNF_09845</name>
</gene>
<evidence type="ECO:0000313" key="3">
    <source>
        <dbReference type="Proteomes" id="UP001596473"/>
    </source>
</evidence>
<comment type="caution">
    <text evidence="2">The sequence shown here is derived from an EMBL/GenBank/DDBJ whole genome shotgun (WGS) entry which is preliminary data.</text>
</comment>
<protein>
    <submittedName>
        <fullName evidence="2">DUF6575 domain-containing protein</fullName>
    </submittedName>
</protein>
<reference evidence="3" key="1">
    <citation type="journal article" date="2019" name="Int. J. Syst. Evol. Microbiol.">
        <title>The Global Catalogue of Microorganisms (GCM) 10K type strain sequencing project: providing services to taxonomists for standard genome sequencing and annotation.</title>
        <authorList>
            <consortium name="The Broad Institute Genomics Platform"/>
            <consortium name="The Broad Institute Genome Sequencing Center for Infectious Disease"/>
            <person name="Wu L."/>
            <person name="Ma J."/>
        </authorList>
    </citation>
    <scope>NUCLEOTIDE SEQUENCE [LARGE SCALE GENOMIC DNA]</scope>
    <source>
        <strain evidence="3">CCUG 62945</strain>
    </source>
</reference>
<evidence type="ECO:0000259" key="1">
    <source>
        <dbReference type="Pfam" id="PF20215"/>
    </source>
</evidence>
<organism evidence="2 3">
    <name type="scientific">Iodobacter arcticus</name>
    <dbReference type="NCBI Taxonomy" id="590593"/>
    <lineage>
        <taxon>Bacteria</taxon>
        <taxon>Pseudomonadati</taxon>
        <taxon>Pseudomonadota</taxon>
        <taxon>Betaproteobacteria</taxon>
        <taxon>Neisseriales</taxon>
        <taxon>Chitinibacteraceae</taxon>
        <taxon>Iodobacter</taxon>
    </lineage>
</organism>
<dbReference type="Pfam" id="PF20215">
    <property type="entry name" value="DUF6575"/>
    <property type="match status" value="1"/>
</dbReference>
<dbReference type="EMBL" id="JBHTBQ010000014">
    <property type="protein sequence ID" value="MFC7420186.1"/>
    <property type="molecule type" value="Genomic_DNA"/>
</dbReference>
<keyword evidence="3" id="KW-1185">Reference proteome</keyword>